<keyword evidence="1" id="KW-1133">Transmembrane helix</keyword>
<dbReference type="Proteomes" id="UP001359886">
    <property type="component" value="Unassembled WGS sequence"/>
</dbReference>
<evidence type="ECO:0000313" key="2">
    <source>
        <dbReference type="EMBL" id="MEJ8566317.1"/>
    </source>
</evidence>
<organism evidence="2 3">
    <name type="scientific">Elongatibacter sediminis</name>
    <dbReference type="NCBI Taxonomy" id="3119006"/>
    <lineage>
        <taxon>Bacteria</taxon>
        <taxon>Pseudomonadati</taxon>
        <taxon>Pseudomonadota</taxon>
        <taxon>Gammaproteobacteria</taxon>
        <taxon>Chromatiales</taxon>
        <taxon>Wenzhouxiangellaceae</taxon>
        <taxon>Elongatibacter</taxon>
    </lineage>
</organism>
<feature type="transmembrane region" description="Helical" evidence="1">
    <location>
        <begin position="60"/>
        <end position="78"/>
    </location>
</feature>
<reference evidence="2 3" key="1">
    <citation type="submission" date="2024-02" db="EMBL/GenBank/DDBJ databases">
        <title>A novel Wenzhouxiangellaceae bacterium, isolated from coastal sediments.</title>
        <authorList>
            <person name="Du Z.-J."/>
            <person name="Ye Y.-Q."/>
            <person name="Zhang X.-Y."/>
        </authorList>
    </citation>
    <scope>NUCLEOTIDE SEQUENCE [LARGE SCALE GENOMIC DNA]</scope>
    <source>
        <strain evidence="2 3">CH-27</strain>
    </source>
</reference>
<dbReference type="AlphaFoldDB" id="A0AAW9R9G7"/>
<dbReference type="EMBL" id="JAZHOG010000001">
    <property type="protein sequence ID" value="MEJ8566317.1"/>
    <property type="molecule type" value="Genomic_DNA"/>
</dbReference>
<proteinExistence type="predicted"/>
<accession>A0AAW9R9G7</accession>
<feature type="transmembrane region" description="Helical" evidence="1">
    <location>
        <begin position="12"/>
        <end position="31"/>
    </location>
</feature>
<keyword evidence="1" id="KW-0812">Transmembrane</keyword>
<feature type="transmembrane region" description="Helical" evidence="1">
    <location>
        <begin position="85"/>
        <end position="104"/>
    </location>
</feature>
<sequence>MQNTVRTPAHLWIIGMISLLWNAFGAFDYLATQKQLASYMSHFTAEQIEYFNSFPTWMEAAWGLGVWGAFFGSLALLLRKSWAVWLFGASLLGLAASTLYNFILTDGAEIMGAAAIYITAAIWAVALFLFFYARTMAKRHVLR</sequence>
<gene>
    <name evidence="2" type="ORF">V3330_01660</name>
</gene>
<keyword evidence="3" id="KW-1185">Reference proteome</keyword>
<dbReference type="RefSeq" id="WP_354693639.1">
    <property type="nucleotide sequence ID" value="NZ_JAZHOG010000001.1"/>
</dbReference>
<protein>
    <recommendedName>
        <fullName evidence="4">Sugar transporter</fullName>
    </recommendedName>
</protein>
<keyword evidence="1" id="KW-0472">Membrane</keyword>
<evidence type="ECO:0008006" key="4">
    <source>
        <dbReference type="Google" id="ProtNLM"/>
    </source>
</evidence>
<evidence type="ECO:0000313" key="3">
    <source>
        <dbReference type="Proteomes" id="UP001359886"/>
    </source>
</evidence>
<name>A0AAW9R9G7_9GAMM</name>
<feature type="transmembrane region" description="Helical" evidence="1">
    <location>
        <begin position="110"/>
        <end position="133"/>
    </location>
</feature>
<evidence type="ECO:0000256" key="1">
    <source>
        <dbReference type="SAM" id="Phobius"/>
    </source>
</evidence>
<comment type="caution">
    <text evidence="2">The sequence shown here is derived from an EMBL/GenBank/DDBJ whole genome shotgun (WGS) entry which is preliminary data.</text>
</comment>